<evidence type="ECO:0000256" key="7">
    <source>
        <dbReference type="ARBA" id="ARBA00047303"/>
    </source>
</evidence>
<evidence type="ECO:0000313" key="9">
    <source>
        <dbReference type="Proteomes" id="UP000887575"/>
    </source>
</evidence>
<dbReference type="GO" id="GO:0005759">
    <property type="term" value="C:mitochondrial matrix"/>
    <property type="evidence" value="ECO:0007669"/>
    <property type="project" value="TreeGrafter"/>
</dbReference>
<evidence type="ECO:0000256" key="5">
    <source>
        <dbReference type="ARBA" id="ARBA00044677"/>
    </source>
</evidence>
<keyword evidence="3" id="KW-0808">Transferase</keyword>
<dbReference type="EC" id="2.7.7.102" evidence="6"/>
<name>A0AAF3EUA3_9BILA</name>
<dbReference type="InterPro" id="IPR044917">
    <property type="entry name" value="PRIMPOL"/>
</dbReference>
<dbReference type="PANTHER" id="PTHR31399">
    <property type="entry name" value="DNA-DIRECTED PRIMASE / POLYMERASE PROTEIN"/>
    <property type="match status" value="1"/>
</dbReference>
<dbReference type="AlphaFoldDB" id="A0AAF3EUA3"/>
<dbReference type="GO" id="GO:0042276">
    <property type="term" value="P:error-prone translesion synthesis"/>
    <property type="evidence" value="ECO:0007669"/>
    <property type="project" value="InterPro"/>
</dbReference>
<sequence length="463" mass="54147">MQDDDAPYPGFSAKCPKPIGRLENEPPEKRARLDGQFVVSRRESLYEISLGPLEFFTRQRFAIARRSELVKSYPNARVFSQEISEENGGRHYIVTTLERFWYWYTNQAIRNIYEVIELDKPCRLYFDLEYSKEINGNIDHQRLYEYFIETNISLLKELFDVEVQKSDFLALDSSNDAKFSCHLIGHLTKKDYLFANNVAIGSYTKQLKQRLLDNPPQRIFNADGQEIVLFDEGVYTKNRNFRLFLSTKLGKDRFLKHAMYCTFYGSAESKSKQIFFDALCVPANLSSHENILPDLESPLSRVSETASSAAQQLQPLEYVREGNGLSPFIELEEFLLQMFRRWKPDVYMRQWKVTIDKNKKPIITFYPANCRYCFKIGRQHKSNSQFWAVNVSKGDVVQRCFDPDCRSFTSNYFPIPKSIMEATRKRLNADKEAEENEDPLEILLESKSDKQPCLTQWNGIFDE</sequence>
<comment type="catalytic activity">
    <reaction evidence="5">
        <text>ssDNA + n NTP = ssDNA/pppN(pN)n-1 hybrid + (n-1) diphosphate.</text>
        <dbReference type="EC" id="2.7.7.102"/>
    </reaction>
</comment>
<accession>A0AAF3EUA3</accession>
<comment type="catalytic activity">
    <reaction evidence="7">
        <text>DNA(n) + a 2'-deoxyribonucleoside 5'-triphosphate = DNA(n+1) + diphosphate</text>
        <dbReference type="Rhea" id="RHEA:22508"/>
        <dbReference type="Rhea" id="RHEA-COMP:17339"/>
        <dbReference type="Rhea" id="RHEA-COMP:17340"/>
        <dbReference type="ChEBI" id="CHEBI:33019"/>
        <dbReference type="ChEBI" id="CHEBI:61560"/>
        <dbReference type="ChEBI" id="CHEBI:173112"/>
        <dbReference type="EC" id="2.7.7.7"/>
    </reaction>
    <physiologicalReaction direction="left-to-right" evidence="7">
        <dbReference type="Rhea" id="RHEA:22509"/>
    </physiologicalReaction>
</comment>
<dbReference type="WBParaSite" id="MBELARI_LOCUS17183">
    <property type="protein sequence ID" value="MBELARI_LOCUS17183"/>
    <property type="gene ID" value="MBELARI_LOCUS17183"/>
</dbReference>
<organism evidence="9 10">
    <name type="scientific">Mesorhabditis belari</name>
    <dbReference type="NCBI Taxonomy" id="2138241"/>
    <lineage>
        <taxon>Eukaryota</taxon>
        <taxon>Metazoa</taxon>
        <taxon>Ecdysozoa</taxon>
        <taxon>Nematoda</taxon>
        <taxon>Chromadorea</taxon>
        <taxon>Rhabditida</taxon>
        <taxon>Rhabditina</taxon>
        <taxon>Rhabditomorpha</taxon>
        <taxon>Rhabditoidea</taxon>
        <taxon>Rhabditidae</taxon>
        <taxon>Mesorhabditinae</taxon>
        <taxon>Mesorhabditis</taxon>
    </lineage>
</organism>
<evidence type="ECO:0000256" key="1">
    <source>
        <dbReference type="ARBA" id="ARBA00009762"/>
    </source>
</evidence>
<keyword evidence="3" id="KW-0548">Nucleotidyltransferase</keyword>
<dbReference type="GO" id="GO:0009411">
    <property type="term" value="P:response to UV"/>
    <property type="evidence" value="ECO:0007669"/>
    <property type="project" value="TreeGrafter"/>
</dbReference>
<feature type="region of interest" description="Disordered" evidence="8">
    <location>
        <begin position="1"/>
        <end position="26"/>
    </location>
</feature>
<keyword evidence="9" id="KW-1185">Reference proteome</keyword>
<dbReference type="GO" id="GO:0031297">
    <property type="term" value="P:replication fork processing"/>
    <property type="evidence" value="ECO:0007669"/>
    <property type="project" value="TreeGrafter"/>
</dbReference>
<dbReference type="PANTHER" id="PTHR31399:SF0">
    <property type="entry name" value="DNA-DIRECTED PRIMASE_POLYMERASE PROTEIN"/>
    <property type="match status" value="1"/>
</dbReference>
<comment type="similarity">
    <text evidence="1">Belongs to the eukaryotic-type primase small subunit family.</text>
</comment>
<dbReference type="Pfam" id="PF03121">
    <property type="entry name" value="Herpes_UL52"/>
    <property type="match status" value="1"/>
</dbReference>
<evidence type="ECO:0000313" key="10">
    <source>
        <dbReference type="WBParaSite" id="MBELARI_LOCUS17183"/>
    </source>
</evidence>
<protein>
    <recommendedName>
        <fullName evidence="4">DNA-directed primase/polymerase protein</fullName>
        <ecNumber evidence="6">2.7.7.102</ecNumber>
        <ecNumber evidence="2">2.7.7.7</ecNumber>
    </recommendedName>
</protein>
<dbReference type="GO" id="GO:0006264">
    <property type="term" value="P:mitochondrial DNA replication"/>
    <property type="evidence" value="ECO:0007669"/>
    <property type="project" value="TreeGrafter"/>
</dbReference>
<dbReference type="GO" id="GO:0005634">
    <property type="term" value="C:nucleus"/>
    <property type="evidence" value="ECO:0007669"/>
    <property type="project" value="TreeGrafter"/>
</dbReference>
<proteinExistence type="inferred from homology"/>
<dbReference type="GO" id="GO:0003682">
    <property type="term" value="F:chromatin binding"/>
    <property type="evidence" value="ECO:0007669"/>
    <property type="project" value="TreeGrafter"/>
</dbReference>
<evidence type="ECO:0000256" key="2">
    <source>
        <dbReference type="ARBA" id="ARBA00012417"/>
    </source>
</evidence>
<evidence type="ECO:0000256" key="6">
    <source>
        <dbReference type="ARBA" id="ARBA00044768"/>
    </source>
</evidence>
<keyword evidence="3" id="KW-0239">DNA-directed DNA polymerase</keyword>
<evidence type="ECO:0000256" key="8">
    <source>
        <dbReference type="SAM" id="MobiDB-lite"/>
    </source>
</evidence>
<evidence type="ECO:0000256" key="4">
    <source>
        <dbReference type="ARBA" id="ARBA00026139"/>
    </source>
</evidence>
<evidence type="ECO:0000256" key="3">
    <source>
        <dbReference type="ARBA" id="ARBA00022932"/>
    </source>
</evidence>
<dbReference type="Proteomes" id="UP000887575">
    <property type="component" value="Unassembled WGS sequence"/>
</dbReference>
<dbReference type="GO" id="GO:0003887">
    <property type="term" value="F:DNA-directed DNA polymerase activity"/>
    <property type="evidence" value="ECO:0007669"/>
    <property type="project" value="UniProtKB-KW"/>
</dbReference>
<dbReference type="EC" id="2.7.7.7" evidence="2"/>
<reference evidence="10" key="1">
    <citation type="submission" date="2024-02" db="UniProtKB">
        <authorList>
            <consortium name="WormBaseParasite"/>
        </authorList>
    </citation>
    <scope>IDENTIFICATION</scope>
</reference>